<dbReference type="AlphaFoldDB" id="A0AAP0ET55"/>
<proteinExistence type="predicted"/>
<feature type="region of interest" description="Disordered" evidence="1">
    <location>
        <begin position="16"/>
        <end position="48"/>
    </location>
</feature>
<dbReference type="EMBL" id="JBBNAF010000011">
    <property type="protein sequence ID" value="KAK9098944.1"/>
    <property type="molecule type" value="Genomic_DNA"/>
</dbReference>
<evidence type="ECO:0000313" key="2">
    <source>
        <dbReference type="EMBL" id="KAK9098944.1"/>
    </source>
</evidence>
<evidence type="ECO:0000256" key="1">
    <source>
        <dbReference type="SAM" id="MobiDB-lite"/>
    </source>
</evidence>
<accession>A0AAP0ET55</accession>
<dbReference type="Proteomes" id="UP001420932">
    <property type="component" value="Unassembled WGS sequence"/>
</dbReference>
<gene>
    <name evidence="2" type="ORF">Syun_025989</name>
</gene>
<keyword evidence="3" id="KW-1185">Reference proteome</keyword>
<feature type="compositionally biased region" description="Polar residues" evidence="1">
    <location>
        <begin position="16"/>
        <end position="37"/>
    </location>
</feature>
<sequence length="153" mass="17707">MHVVCVYMNTLPHTNVEPRSNGNGNVPSQVPVQTTLPQGKEGGKAGPRVWSEAEMMTQKKRDLRDWDVALLAFRSSIIWEWTTITHHFESHMHLPIRFIEFGDNRAFLFCTNYRDREKVVAKLKNNNSGMLTRVMKRSPNPHWNDPQIGGYNF</sequence>
<comment type="caution">
    <text evidence="2">The sequence shown here is derived from an EMBL/GenBank/DDBJ whole genome shotgun (WGS) entry which is preliminary data.</text>
</comment>
<protein>
    <submittedName>
        <fullName evidence="2">Uncharacterized protein</fullName>
    </submittedName>
</protein>
<organism evidence="2 3">
    <name type="scientific">Stephania yunnanensis</name>
    <dbReference type="NCBI Taxonomy" id="152371"/>
    <lineage>
        <taxon>Eukaryota</taxon>
        <taxon>Viridiplantae</taxon>
        <taxon>Streptophyta</taxon>
        <taxon>Embryophyta</taxon>
        <taxon>Tracheophyta</taxon>
        <taxon>Spermatophyta</taxon>
        <taxon>Magnoliopsida</taxon>
        <taxon>Ranunculales</taxon>
        <taxon>Menispermaceae</taxon>
        <taxon>Menispermoideae</taxon>
        <taxon>Cissampelideae</taxon>
        <taxon>Stephania</taxon>
    </lineage>
</organism>
<reference evidence="2 3" key="1">
    <citation type="submission" date="2024-01" db="EMBL/GenBank/DDBJ databases">
        <title>Genome assemblies of Stephania.</title>
        <authorList>
            <person name="Yang L."/>
        </authorList>
    </citation>
    <scope>NUCLEOTIDE SEQUENCE [LARGE SCALE GENOMIC DNA]</scope>
    <source>
        <strain evidence="2">YNDBR</strain>
        <tissue evidence="2">Leaf</tissue>
    </source>
</reference>
<name>A0AAP0ET55_9MAGN</name>
<evidence type="ECO:0000313" key="3">
    <source>
        <dbReference type="Proteomes" id="UP001420932"/>
    </source>
</evidence>